<evidence type="ECO:0000313" key="4">
    <source>
        <dbReference type="EMBL" id="CAB4794267.1"/>
    </source>
</evidence>
<evidence type="ECO:0000256" key="2">
    <source>
        <dbReference type="ARBA" id="ARBA00023004"/>
    </source>
</evidence>
<accession>A0A6J6XK02</accession>
<proteinExistence type="predicted"/>
<sequence length="341" mass="36714">MALLVFGPPETRRAYIGVMRLVATALGKQPFAGDEAELVTMFAALEGCAGCHGFEEALDFSDLLGSEEPWVDSDAAITEILKGLTSESDRLEAVHAGLLVSLFADDPDPEATAAAHWVAARLGVDDVMARNIEAIANENSAASKADLFRRFLSERIGVDSKVIADHMERHNLETITTPETISKYHQLIADAPEGSLGAMMRAFYNDARFDMPGMPGAPLPVEFLGSHDVHHVLAAYNTSAQGEVYTAVFNAANASAGIGWLSVVLLQWHQGIKVGVFPEGHSHLDPEMMANAALRGSQTQTDIYDANWDWMSLLSLPLADVRESLKIPEGGQVTPGDSWSA</sequence>
<dbReference type="EMBL" id="CAFAAH010000074">
    <property type="protein sequence ID" value="CAB4794267.1"/>
    <property type="molecule type" value="Genomic_DNA"/>
</dbReference>
<dbReference type="InterPro" id="IPR009056">
    <property type="entry name" value="Cyt_c-like_dom"/>
</dbReference>
<evidence type="ECO:0000256" key="1">
    <source>
        <dbReference type="ARBA" id="ARBA00022723"/>
    </source>
</evidence>
<feature type="domain" description="Cytochrome c" evidence="3">
    <location>
        <begin position="22"/>
        <end position="155"/>
    </location>
</feature>
<organism evidence="4">
    <name type="scientific">freshwater metagenome</name>
    <dbReference type="NCBI Taxonomy" id="449393"/>
    <lineage>
        <taxon>unclassified sequences</taxon>
        <taxon>metagenomes</taxon>
        <taxon>ecological metagenomes</taxon>
    </lineage>
</organism>
<name>A0A6J6XK02_9ZZZZ</name>
<dbReference type="PROSITE" id="PS51007">
    <property type="entry name" value="CYTC"/>
    <property type="match status" value="1"/>
</dbReference>
<evidence type="ECO:0000259" key="3">
    <source>
        <dbReference type="PROSITE" id="PS51007"/>
    </source>
</evidence>
<dbReference type="GO" id="GO:0009055">
    <property type="term" value="F:electron transfer activity"/>
    <property type="evidence" value="ECO:0007669"/>
    <property type="project" value="InterPro"/>
</dbReference>
<dbReference type="AlphaFoldDB" id="A0A6J6XK02"/>
<protein>
    <submittedName>
        <fullName evidence="4">Unannotated protein</fullName>
    </submittedName>
</protein>
<dbReference type="GO" id="GO:0046872">
    <property type="term" value="F:metal ion binding"/>
    <property type="evidence" value="ECO:0007669"/>
    <property type="project" value="UniProtKB-KW"/>
</dbReference>
<reference evidence="4" key="1">
    <citation type="submission" date="2020-05" db="EMBL/GenBank/DDBJ databases">
        <authorList>
            <person name="Chiriac C."/>
            <person name="Salcher M."/>
            <person name="Ghai R."/>
            <person name="Kavagutti S V."/>
        </authorList>
    </citation>
    <scope>NUCLEOTIDE SEQUENCE</scope>
</reference>
<keyword evidence="1" id="KW-0479">Metal-binding</keyword>
<dbReference type="GO" id="GO:0020037">
    <property type="term" value="F:heme binding"/>
    <property type="evidence" value="ECO:0007669"/>
    <property type="project" value="InterPro"/>
</dbReference>
<gene>
    <name evidence="4" type="ORF">UFOPK2996_00686</name>
</gene>
<keyword evidence="2" id="KW-0408">Iron</keyword>